<evidence type="ECO:0000259" key="4">
    <source>
        <dbReference type="SMART" id="SM00967"/>
    </source>
</evidence>
<comment type="similarity">
    <text evidence="1">Belongs to the class IV-like SAM-binding methyltransferase superfamily. RNA methyltransferase TrmH family.</text>
</comment>
<organism evidence="5 6">
    <name type="scientific">Wandonia haliotis</name>
    <dbReference type="NCBI Taxonomy" id="574963"/>
    <lineage>
        <taxon>Bacteria</taxon>
        <taxon>Pseudomonadati</taxon>
        <taxon>Bacteroidota</taxon>
        <taxon>Flavobacteriia</taxon>
        <taxon>Flavobacteriales</taxon>
        <taxon>Crocinitomicaceae</taxon>
        <taxon>Wandonia</taxon>
    </lineage>
</organism>
<dbReference type="InterPro" id="IPR053888">
    <property type="entry name" value="MRM3-like_sub_bind"/>
</dbReference>
<comment type="caution">
    <text evidence="5">The sequence shown here is derived from an EMBL/GenBank/DDBJ whole genome shotgun (WGS) entry which is preliminary data.</text>
</comment>
<proteinExistence type="inferred from homology"/>
<dbReference type="PANTHER" id="PTHR43191">
    <property type="entry name" value="RRNA METHYLTRANSFERASE 3"/>
    <property type="match status" value="1"/>
</dbReference>
<evidence type="ECO:0000256" key="1">
    <source>
        <dbReference type="ARBA" id="ARBA00007228"/>
    </source>
</evidence>
<dbReference type="InterPro" id="IPR013123">
    <property type="entry name" value="SpoU_subst-bd"/>
</dbReference>
<dbReference type="InterPro" id="IPR051259">
    <property type="entry name" value="rRNA_Methyltransferase"/>
</dbReference>
<evidence type="ECO:0000313" key="5">
    <source>
        <dbReference type="EMBL" id="GAA0874650.1"/>
    </source>
</evidence>
<evidence type="ECO:0000256" key="3">
    <source>
        <dbReference type="ARBA" id="ARBA00022679"/>
    </source>
</evidence>
<dbReference type="SMART" id="SM00967">
    <property type="entry name" value="SpoU_sub_bind"/>
    <property type="match status" value="1"/>
</dbReference>
<dbReference type="InterPro" id="IPR029026">
    <property type="entry name" value="tRNA_m1G_MTases_N"/>
</dbReference>
<dbReference type="PANTHER" id="PTHR43191:SF2">
    <property type="entry name" value="RRNA METHYLTRANSFERASE 3, MITOCHONDRIAL"/>
    <property type="match status" value="1"/>
</dbReference>
<sequence length="242" mass="27050">MLSKNQIKFIRSLQQKKQRDLHKRFVVEGRRSVTELLESHSDYLDLLVVTTTYLDQNNVSKSVPFEITDEITFSKLTKSVTPQGILAVFKQPELHYSEQSFMLFLDGIQDPGNMGTIIRLADWFGVKQVVCSNDCVELFNPKVVQSSMGAVFRVPVVYHPLEDLLTKTSLPVYGALLEGESVYQQPLDFHGILVMGNEGNGISPAVLPYITKPVLIPRFGGGESLNVSTATGILLSEFRRNS</sequence>
<dbReference type="Pfam" id="PF00588">
    <property type="entry name" value="SpoU_methylase"/>
    <property type="match status" value="1"/>
</dbReference>
<dbReference type="InterPro" id="IPR029064">
    <property type="entry name" value="Ribosomal_eL30-like_sf"/>
</dbReference>
<evidence type="ECO:0000313" key="6">
    <source>
        <dbReference type="Proteomes" id="UP001501126"/>
    </source>
</evidence>
<dbReference type="GO" id="GO:0008168">
    <property type="term" value="F:methyltransferase activity"/>
    <property type="evidence" value="ECO:0007669"/>
    <property type="project" value="UniProtKB-KW"/>
</dbReference>
<dbReference type="InterPro" id="IPR029028">
    <property type="entry name" value="Alpha/beta_knot_MTases"/>
</dbReference>
<accession>A0ABP3Y1Q6</accession>
<dbReference type="EMBL" id="BAAAFH010000003">
    <property type="protein sequence ID" value="GAA0874650.1"/>
    <property type="molecule type" value="Genomic_DNA"/>
</dbReference>
<keyword evidence="3" id="KW-0808">Transferase</keyword>
<keyword evidence="6" id="KW-1185">Reference proteome</keyword>
<dbReference type="CDD" id="cd18109">
    <property type="entry name" value="SpoU-like_RNA-MTase"/>
    <property type="match status" value="1"/>
</dbReference>
<dbReference type="Pfam" id="PF22435">
    <property type="entry name" value="MRM3-like_sub_bind"/>
    <property type="match status" value="1"/>
</dbReference>
<protein>
    <submittedName>
        <fullName evidence="5">RNA methyltransferase</fullName>
    </submittedName>
</protein>
<dbReference type="Gene3D" id="3.30.1330.30">
    <property type="match status" value="1"/>
</dbReference>
<dbReference type="InterPro" id="IPR001537">
    <property type="entry name" value="SpoU_MeTrfase"/>
</dbReference>
<dbReference type="Gene3D" id="3.40.1280.10">
    <property type="match status" value="1"/>
</dbReference>
<keyword evidence="2 5" id="KW-0489">Methyltransferase</keyword>
<dbReference type="Proteomes" id="UP001501126">
    <property type="component" value="Unassembled WGS sequence"/>
</dbReference>
<dbReference type="SUPFAM" id="SSF75217">
    <property type="entry name" value="alpha/beta knot"/>
    <property type="match status" value="1"/>
</dbReference>
<name>A0ABP3Y1Q6_9FLAO</name>
<reference evidence="6" key="1">
    <citation type="journal article" date="2019" name="Int. J. Syst. Evol. Microbiol.">
        <title>The Global Catalogue of Microorganisms (GCM) 10K type strain sequencing project: providing services to taxonomists for standard genome sequencing and annotation.</title>
        <authorList>
            <consortium name="The Broad Institute Genomics Platform"/>
            <consortium name="The Broad Institute Genome Sequencing Center for Infectious Disease"/>
            <person name="Wu L."/>
            <person name="Ma J."/>
        </authorList>
    </citation>
    <scope>NUCLEOTIDE SEQUENCE [LARGE SCALE GENOMIC DNA]</scope>
    <source>
        <strain evidence="6">JCM 16083</strain>
    </source>
</reference>
<feature type="domain" description="RNA 2-O ribose methyltransferase substrate binding" evidence="4">
    <location>
        <begin position="26"/>
        <end position="95"/>
    </location>
</feature>
<evidence type="ECO:0000256" key="2">
    <source>
        <dbReference type="ARBA" id="ARBA00022603"/>
    </source>
</evidence>
<dbReference type="RefSeq" id="WP_343785552.1">
    <property type="nucleotide sequence ID" value="NZ_BAAAFH010000003.1"/>
</dbReference>
<dbReference type="SUPFAM" id="SSF55315">
    <property type="entry name" value="L30e-like"/>
    <property type="match status" value="1"/>
</dbReference>
<dbReference type="GO" id="GO:0032259">
    <property type="term" value="P:methylation"/>
    <property type="evidence" value="ECO:0007669"/>
    <property type="project" value="UniProtKB-KW"/>
</dbReference>
<gene>
    <name evidence="5" type="ORF">GCM10009118_10580</name>
</gene>